<keyword evidence="2" id="KW-1133">Transmembrane helix</keyword>
<keyword evidence="2" id="KW-0812">Transmembrane</keyword>
<accession>E4Y2S5</accession>
<sequence>MGSPIDLTDPAVILSEIKRGSDLSVDAAEKGDKVVTDLARRIIELSIADPSLVRDCIENSDDPSLGHEILRLSFDYRNFSVAKDAIQSGVTFQEVLLLADDSDLEKIGSSIYEMYRQCQNTSIIDFFCNQLIGSKSTLRQSIAKEASLYSDTNVASALEANSEVQFGSRKATLRRRRRSRISNPREERKESHFPSPDELFSGRGSSTIIPEVTTGSIASSMKSSILSVETKESIIRRLNATTAYTHNSIANICINYLENKGQSNIIGEVLLIGLVSGCLLGISAGFFIGIILGRIF</sequence>
<dbReference type="InParanoid" id="E4Y2S5"/>
<name>E4Y2S5_OIKDI</name>
<feature type="compositionally biased region" description="Basic and acidic residues" evidence="1">
    <location>
        <begin position="183"/>
        <end position="192"/>
    </location>
</feature>
<reference evidence="3" key="1">
    <citation type="journal article" date="2010" name="Science">
        <title>Plasticity of animal genome architecture unmasked by rapid evolution of a pelagic tunicate.</title>
        <authorList>
            <person name="Denoeud F."/>
            <person name="Henriet S."/>
            <person name="Mungpakdee S."/>
            <person name="Aury J.M."/>
            <person name="Da Silva C."/>
            <person name="Brinkmann H."/>
            <person name="Mikhaleva J."/>
            <person name="Olsen L.C."/>
            <person name="Jubin C."/>
            <person name="Canestro C."/>
            <person name="Bouquet J.M."/>
            <person name="Danks G."/>
            <person name="Poulain J."/>
            <person name="Campsteijn C."/>
            <person name="Adamski M."/>
            <person name="Cross I."/>
            <person name="Yadetie F."/>
            <person name="Muffato M."/>
            <person name="Louis A."/>
            <person name="Butcher S."/>
            <person name="Tsagkogeorga G."/>
            <person name="Konrad A."/>
            <person name="Singh S."/>
            <person name="Jensen M.F."/>
            <person name="Cong E.H."/>
            <person name="Eikeseth-Otteraa H."/>
            <person name="Noel B."/>
            <person name="Anthouard V."/>
            <person name="Porcel B.M."/>
            <person name="Kachouri-Lafond R."/>
            <person name="Nishino A."/>
            <person name="Ugolini M."/>
            <person name="Chourrout P."/>
            <person name="Nishida H."/>
            <person name="Aasland R."/>
            <person name="Huzurbazar S."/>
            <person name="Westhof E."/>
            <person name="Delsuc F."/>
            <person name="Lehrach H."/>
            <person name="Reinhardt R."/>
            <person name="Weissenbach J."/>
            <person name="Roy S.W."/>
            <person name="Artiguenave F."/>
            <person name="Postlethwait J.H."/>
            <person name="Manak J.R."/>
            <person name="Thompson E.M."/>
            <person name="Jaillon O."/>
            <person name="Du Pasquier L."/>
            <person name="Boudinot P."/>
            <person name="Liberles D.A."/>
            <person name="Volff J.N."/>
            <person name="Philippe H."/>
            <person name="Lenhard B."/>
            <person name="Roest Crollius H."/>
            <person name="Wincker P."/>
            <person name="Chourrout D."/>
        </authorList>
    </citation>
    <scope>NUCLEOTIDE SEQUENCE [LARGE SCALE GENOMIC DNA]</scope>
</reference>
<keyword evidence="4" id="KW-1185">Reference proteome</keyword>
<feature type="region of interest" description="Disordered" evidence="1">
    <location>
        <begin position="175"/>
        <end position="205"/>
    </location>
</feature>
<dbReference type="AlphaFoldDB" id="E4Y2S5"/>
<evidence type="ECO:0000256" key="2">
    <source>
        <dbReference type="SAM" id="Phobius"/>
    </source>
</evidence>
<proteinExistence type="predicted"/>
<evidence type="ECO:0000313" key="3">
    <source>
        <dbReference type="EMBL" id="CBY16159.1"/>
    </source>
</evidence>
<evidence type="ECO:0000313" key="4">
    <source>
        <dbReference type="Proteomes" id="UP000001307"/>
    </source>
</evidence>
<organism evidence="3">
    <name type="scientific">Oikopleura dioica</name>
    <name type="common">Tunicate</name>
    <dbReference type="NCBI Taxonomy" id="34765"/>
    <lineage>
        <taxon>Eukaryota</taxon>
        <taxon>Metazoa</taxon>
        <taxon>Chordata</taxon>
        <taxon>Tunicata</taxon>
        <taxon>Appendicularia</taxon>
        <taxon>Copelata</taxon>
        <taxon>Oikopleuridae</taxon>
        <taxon>Oikopleura</taxon>
    </lineage>
</organism>
<protein>
    <submittedName>
        <fullName evidence="3">Uncharacterized protein</fullName>
    </submittedName>
</protein>
<gene>
    <name evidence="3" type="ORF">GSOID_T00016482001</name>
</gene>
<dbReference type="Proteomes" id="UP000001307">
    <property type="component" value="Unassembled WGS sequence"/>
</dbReference>
<dbReference type="EMBL" id="FN653924">
    <property type="protein sequence ID" value="CBY16159.1"/>
    <property type="molecule type" value="Genomic_DNA"/>
</dbReference>
<evidence type="ECO:0000256" key="1">
    <source>
        <dbReference type="SAM" id="MobiDB-lite"/>
    </source>
</evidence>
<keyword evidence="2" id="KW-0472">Membrane</keyword>
<feature type="transmembrane region" description="Helical" evidence="2">
    <location>
        <begin position="269"/>
        <end position="292"/>
    </location>
</feature>